<organism evidence="2 3">
    <name type="scientific">Mesorhabditis spiculigera</name>
    <dbReference type="NCBI Taxonomy" id="96644"/>
    <lineage>
        <taxon>Eukaryota</taxon>
        <taxon>Metazoa</taxon>
        <taxon>Ecdysozoa</taxon>
        <taxon>Nematoda</taxon>
        <taxon>Chromadorea</taxon>
        <taxon>Rhabditida</taxon>
        <taxon>Rhabditina</taxon>
        <taxon>Rhabditomorpha</taxon>
        <taxon>Rhabditoidea</taxon>
        <taxon>Rhabditidae</taxon>
        <taxon>Mesorhabditinae</taxon>
        <taxon>Mesorhabditis</taxon>
    </lineage>
</organism>
<evidence type="ECO:0000313" key="3">
    <source>
        <dbReference type="Proteomes" id="UP001177023"/>
    </source>
</evidence>
<name>A0AA36CKY2_9BILA</name>
<feature type="non-terminal residue" evidence="2">
    <location>
        <position position="185"/>
    </location>
</feature>
<evidence type="ECO:0000256" key="1">
    <source>
        <dbReference type="SAM" id="MobiDB-lite"/>
    </source>
</evidence>
<keyword evidence="3" id="KW-1185">Reference proteome</keyword>
<dbReference type="EMBL" id="CATQJA010002205">
    <property type="protein sequence ID" value="CAJ0569955.1"/>
    <property type="molecule type" value="Genomic_DNA"/>
</dbReference>
<feature type="compositionally biased region" description="Low complexity" evidence="1">
    <location>
        <begin position="29"/>
        <end position="43"/>
    </location>
</feature>
<gene>
    <name evidence="2" type="ORF">MSPICULIGERA_LOCUS8410</name>
</gene>
<proteinExistence type="predicted"/>
<sequence>MPLHLPMIASRRGTGLCPTPQGTEDRLSDSTSPSSTEASTTTEEVTQTYALNATGWWFDYYGAHGDMYHYVNYLYPDFEATFDYDPLTCKKGQGGIQFRTSAEYYFTFYQWDGLPVHEIFAPTHVTDEPKIAASMFAVARADRCWAATSGYLVRKNPDVAGIVGIAMGMDALCRFINLITRIMHA</sequence>
<feature type="region of interest" description="Disordered" evidence="1">
    <location>
        <begin position="9"/>
        <end position="43"/>
    </location>
</feature>
<protein>
    <submittedName>
        <fullName evidence="2">Uncharacterized protein</fullName>
    </submittedName>
</protein>
<accession>A0AA36CKY2</accession>
<dbReference type="Proteomes" id="UP001177023">
    <property type="component" value="Unassembled WGS sequence"/>
</dbReference>
<evidence type="ECO:0000313" key="2">
    <source>
        <dbReference type="EMBL" id="CAJ0569955.1"/>
    </source>
</evidence>
<reference evidence="2" key="1">
    <citation type="submission" date="2023-06" db="EMBL/GenBank/DDBJ databases">
        <authorList>
            <person name="Delattre M."/>
        </authorList>
    </citation>
    <scope>NUCLEOTIDE SEQUENCE</scope>
    <source>
        <strain evidence="2">AF72</strain>
    </source>
</reference>
<comment type="caution">
    <text evidence="2">The sequence shown here is derived from an EMBL/GenBank/DDBJ whole genome shotgun (WGS) entry which is preliminary data.</text>
</comment>
<dbReference type="AlphaFoldDB" id="A0AA36CKY2"/>